<protein>
    <submittedName>
        <fullName evidence="2">Uncharacterized protein</fullName>
    </submittedName>
</protein>
<evidence type="ECO:0000313" key="3">
    <source>
        <dbReference type="Proteomes" id="UP000010087"/>
    </source>
</evidence>
<dbReference type="Proteomes" id="UP000010087">
    <property type="component" value="Chromosome 2"/>
</dbReference>
<evidence type="ECO:0000313" key="2">
    <source>
        <dbReference type="EMBL" id="AFI70503.1"/>
    </source>
</evidence>
<proteinExistence type="predicted"/>
<dbReference type="AlphaFoldDB" id="A0A0H3HVU5"/>
<dbReference type="EMBL" id="CP002834">
    <property type="protein sequence ID" value="AFI70503.1"/>
    <property type="molecule type" value="Genomic_DNA"/>
</dbReference>
<feature type="region of interest" description="Disordered" evidence="1">
    <location>
        <begin position="94"/>
        <end position="115"/>
    </location>
</feature>
<reference evidence="2 3" key="1">
    <citation type="journal article" date="2012" name="PLoS ONE">
        <title>Evolution of Burkholderia pseudomallei in recurrent melioidosis.</title>
        <authorList>
            <person name="Hayden H.S."/>
            <person name="Lim R."/>
            <person name="Brittnacher M.J."/>
            <person name="Sims E.H."/>
            <person name="Ramage E.R."/>
            <person name="Fong C."/>
            <person name="Wu Z."/>
            <person name="Crist E."/>
            <person name="Chang J."/>
            <person name="Zhou Y."/>
            <person name="Radey M."/>
            <person name="Rohmer L."/>
            <person name="Haugen E."/>
            <person name="Gillett W."/>
            <person name="Wuthiekanun V."/>
            <person name="Peacock S.J."/>
            <person name="Kaul R."/>
            <person name="Miller S.I."/>
            <person name="Manoil C."/>
            <person name="Jacobs M.A."/>
        </authorList>
    </citation>
    <scope>NUCLEOTIDE SEQUENCE [LARGE SCALE GENOMIC DNA]</scope>
    <source>
        <strain evidence="2 3">1026b</strain>
    </source>
</reference>
<gene>
    <name evidence="2" type="ordered locus">BP1026B_II2293</name>
</gene>
<sequence>MPVRHFRFPSRPDRCFETAVSAPTSRASNVVQRVVAIRGTGPRRAGFFRWRTLQSSPGRRVRACMQRRSAAARRVAARVVTAGQNRIARPYRRRRAARGMPPGARQGSPHAGPRLVRSIRSFRVAPFRKRRLAPFNACGREAAGSAAAAKCVRR</sequence>
<feature type="compositionally biased region" description="Low complexity" evidence="1">
    <location>
        <begin position="98"/>
        <end position="107"/>
    </location>
</feature>
<dbReference type="KEGG" id="bpz:BP1026B_II2293"/>
<accession>A0A0H3HVU5</accession>
<evidence type="ECO:0000256" key="1">
    <source>
        <dbReference type="SAM" id="MobiDB-lite"/>
    </source>
</evidence>
<name>A0A0H3HVU5_BURP2</name>
<organism evidence="2 3">
    <name type="scientific">Burkholderia pseudomallei (strain 1026b)</name>
    <dbReference type="NCBI Taxonomy" id="884204"/>
    <lineage>
        <taxon>Bacteria</taxon>
        <taxon>Pseudomonadati</taxon>
        <taxon>Pseudomonadota</taxon>
        <taxon>Betaproteobacteria</taxon>
        <taxon>Burkholderiales</taxon>
        <taxon>Burkholderiaceae</taxon>
        <taxon>Burkholderia</taxon>
        <taxon>pseudomallei group</taxon>
    </lineage>
</organism>